<dbReference type="HOGENOM" id="CLU_133580_1_0_1"/>
<accession>H3B8U1</accession>
<dbReference type="Proteomes" id="UP000008672">
    <property type="component" value="Unassembled WGS sequence"/>
</dbReference>
<dbReference type="EMBL" id="AFYH01061325">
    <property type="status" value="NOT_ANNOTATED_CDS"/>
    <property type="molecule type" value="Genomic_DNA"/>
</dbReference>
<organism evidence="1 2">
    <name type="scientific">Latimeria chalumnae</name>
    <name type="common">Coelacanth</name>
    <dbReference type="NCBI Taxonomy" id="7897"/>
    <lineage>
        <taxon>Eukaryota</taxon>
        <taxon>Metazoa</taxon>
        <taxon>Chordata</taxon>
        <taxon>Craniata</taxon>
        <taxon>Vertebrata</taxon>
        <taxon>Euteleostomi</taxon>
        <taxon>Coelacanthiformes</taxon>
        <taxon>Coelacanthidae</taxon>
        <taxon>Latimeria</taxon>
    </lineage>
</organism>
<keyword evidence="2" id="KW-1185">Reference proteome</keyword>
<reference evidence="2" key="1">
    <citation type="submission" date="2011-08" db="EMBL/GenBank/DDBJ databases">
        <title>The draft genome of Latimeria chalumnae.</title>
        <authorList>
            <person name="Di Palma F."/>
            <person name="Alfoldi J."/>
            <person name="Johnson J."/>
            <person name="Berlin A."/>
            <person name="Gnerre S."/>
            <person name="Jaffe D."/>
            <person name="MacCallum I."/>
            <person name="Young S."/>
            <person name="Walker B.J."/>
            <person name="Lander E."/>
            <person name="Lindblad-Toh K."/>
        </authorList>
    </citation>
    <scope>NUCLEOTIDE SEQUENCE [LARGE SCALE GENOMIC DNA]</scope>
    <source>
        <strain evidence="2">Wild caught</strain>
    </source>
</reference>
<reference evidence="1" key="2">
    <citation type="submission" date="2025-08" db="UniProtKB">
        <authorList>
            <consortium name="Ensembl"/>
        </authorList>
    </citation>
    <scope>IDENTIFICATION</scope>
</reference>
<evidence type="ECO:0000313" key="1">
    <source>
        <dbReference type="Ensembl" id="ENSLACP00000018312.1"/>
    </source>
</evidence>
<dbReference type="InParanoid" id="H3B8U1"/>
<name>H3B8U1_LATCH</name>
<protein>
    <submittedName>
        <fullName evidence="1">Uncharacterized protein</fullName>
    </submittedName>
</protein>
<evidence type="ECO:0000313" key="2">
    <source>
        <dbReference type="Proteomes" id="UP000008672"/>
    </source>
</evidence>
<reference evidence="1" key="3">
    <citation type="submission" date="2025-09" db="UniProtKB">
        <authorList>
            <consortium name="Ensembl"/>
        </authorList>
    </citation>
    <scope>IDENTIFICATION</scope>
</reference>
<dbReference type="AlphaFoldDB" id="H3B8U1"/>
<dbReference type="eggNOG" id="ENOG502S5N3">
    <property type="taxonomic scope" value="Eukaryota"/>
</dbReference>
<dbReference type="OMA" id="LERIYMH"/>
<proteinExistence type="predicted"/>
<dbReference type="Ensembl" id="ENSLACT00000018445.1">
    <property type="protein sequence ID" value="ENSLACP00000018312.1"/>
    <property type="gene ID" value="ENSLACG00000016131.1"/>
</dbReference>
<dbReference type="PANTHER" id="PTHR21301">
    <property type="entry name" value="REVERSE TRANSCRIPTASE"/>
    <property type="match status" value="1"/>
</dbReference>
<dbReference type="GeneTree" id="ENSGT00940000154669"/>
<sequence>EMNQIRFQQPAKNLNLSKEEHYALRNIQKGEDIIVRSADKGGAVVVWSKDLYIKEANRQLSESNFHTKVPDDLTQQFQTIVISTIENAILNKQLPGSAYNLIVENPHCSRFYLLPKIHKQNNPGRPIVSACSCPTEFISKFLGDTLRHIVESLSTYVKDSIHF</sequence>
<dbReference type="PANTHER" id="PTHR21301:SF10">
    <property type="entry name" value="REVERSE TRANSCRIPTASE DOMAIN-CONTAINING PROTEIN"/>
    <property type="match status" value="1"/>
</dbReference>